<dbReference type="Gene3D" id="3.40.50.720">
    <property type="entry name" value="NAD(P)-binding Rossmann-like Domain"/>
    <property type="match status" value="1"/>
</dbReference>
<dbReference type="PANTHER" id="PTHR43639:SF1">
    <property type="entry name" value="SHORT-CHAIN DEHYDROGENASE_REDUCTASE FAMILY PROTEIN"/>
    <property type="match status" value="1"/>
</dbReference>
<dbReference type="InterPro" id="IPR036291">
    <property type="entry name" value="NAD(P)-bd_dom_sf"/>
</dbReference>
<gene>
    <name evidence="4" type="ORF">K0U00_12395</name>
</gene>
<dbReference type="InterPro" id="IPR057326">
    <property type="entry name" value="KR_dom"/>
</dbReference>
<comment type="caution">
    <text evidence="4">The sequence shown here is derived from an EMBL/GenBank/DDBJ whole genome shotgun (WGS) entry which is preliminary data.</text>
</comment>
<protein>
    <submittedName>
        <fullName evidence="4">3-oxoacyl-ACP reductase FabG</fullName>
    </submittedName>
</protein>
<sequence length="250" mass="25560">MTVLNKPLSGKIAFVTGGSRSIGAAIVRRLASEGASVAFTYVSAQNKAEELVREIQEAGGTALAVRADSANVDAVKGAVAETISVLGAIDIVVNNAGIANVKPYDEVTIEEFDQMAAINFRAVFVAIQAAGPQMKEGGRIINIGSINASWNPIPGNSLYAANKAAVAGLTRGLARDLAPKGVTVNNIQPGPVDTDMNPADGPYASLAKGMISLGRYGKASEIASMVAYLASPEASFITGATINVDGGVVI</sequence>
<dbReference type="PRINTS" id="PR00080">
    <property type="entry name" value="SDRFAMILY"/>
</dbReference>
<accession>A0ABS7C1R4</accession>
<dbReference type="PANTHER" id="PTHR43639">
    <property type="entry name" value="OXIDOREDUCTASE, SHORT-CHAIN DEHYDROGENASE/REDUCTASE FAMILY (AFU_ORTHOLOGUE AFUA_5G02870)"/>
    <property type="match status" value="1"/>
</dbReference>
<feature type="domain" description="Ketoreductase" evidence="3">
    <location>
        <begin position="11"/>
        <end position="190"/>
    </location>
</feature>
<dbReference type="InterPro" id="IPR002347">
    <property type="entry name" value="SDR_fam"/>
</dbReference>
<name>A0ABS7C1R4_9BACL</name>
<keyword evidence="2" id="KW-0560">Oxidoreductase</keyword>
<dbReference type="RefSeq" id="WP_210038582.1">
    <property type="nucleotide sequence ID" value="NZ_JBHLVU010000011.1"/>
</dbReference>
<evidence type="ECO:0000256" key="1">
    <source>
        <dbReference type="ARBA" id="ARBA00006484"/>
    </source>
</evidence>
<reference evidence="4 5" key="1">
    <citation type="submission" date="2021-07" db="EMBL/GenBank/DDBJ databases">
        <title>Paenibacillus radiodurans sp. nov., isolated from the southeastern edge of Tengger Desert.</title>
        <authorList>
            <person name="Zhang G."/>
        </authorList>
    </citation>
    <scope>NUCLEOTIDE SEQUENCE [LARGE SCALE GENOMIC DNA]</scope>
    <source>
        <strain evidence="4 5">CCM 7311</strain>
    </source>
</reference>
<dbReference type="SUPFAM" id="SSF51735">
    <property type="entry name" value="NAD(P)-binding Rossmann-fold domains"/>
    <property type="match status" value="1"/>
</dbReference>
<dbReference type="EMBL" id="JAHZIK010000258">
    <property type="protein sequence ID" value="MBW7454834.1"/>
    <property type="molecule type" value="Genomic_DNA"/>
</dbReference>
<dbReference type="PRINTS" id="PR00081">
    <property type="entry name" value="GDHRDH"/>
</dbReference>
<dbReference type="Proteomes" id="UP001519887">
    <property type="component" value="Unassembled WGS sequence"/>
</dbReference>
<proteinExistence type="inferred from homology"/>
<evidence type="ECO:0000313" key="4">
    <source>
        <dbReference type="EMBL" id="MBW7454834.1"/>
    </source>
</evidence>
<dbReference type="Pfam" id="PF13561">
    <property type="entry name" value="adh_short_C2"/>
    <property type="match status" value="1"/>
</dbReference>
<evidence type="ECO:0000313" key="5">
    <source>
        <dbReference type="Proteomes" id="UP001519887"/>
    </source>
</evidence>
<keyword evidence="5" id="KW-1185">Reference proteome</keyword>
<evidence type="ECO:0000256" key="2">
    <source>
        <dbReference type="ARBA" id="ARBA00023002"/>
    </source>
</evidence>
<evidence type="ECO:0000259" key="3">
    <source>
        <dbReference type="SMART" id="SM00822"/>
    </source>
</evidence>
<dbReference type="SMART" id="SM00822">
    <property type="entry name" value="PKS_KR"/>
    <property type="match status" value="1"/>
</dbReference>
<organism evidence="4 5">
    <name type="scientific">Paenibacillus sepulcri</name>
    <dbReference type="NCBI Taxonomy" id="359917"/>
    <lineage>
        <taxon>Bacteria</taxon>
        <taxon>Bacillati</taxon>
        <taxon>Bacillota</taxon>
        <taxon>Bacilli</taxon>
        <taxon>Bacillales</taxon>
        <taxon>Paenibacillaceae</taxon>
        <taxon>Paenibacillus</taxon>
    </lineage>
</organism>
<comment type="similarity">
    <text evidence="1">Belongs to the short-chain dehydrogenases/reductases (SDR) family.</text>
</comment>